<evidence type="ECO:0000256" key="2">
    <source>
        <dbReference type="ARBA" id="ARBA00009477"/>
    </source>
</evidence>
<dbReference type="EMBL" id="JACXSI010000016">
    <property type="protein sequence ID" value="MBD3108316.1"/>
    <property type="molecule type" value="Genomic_DNA"/>
</dbReference>
<keyword evidence="10" id="KW-1185">Reference proteome</keyword>
<evidence type="ECO:0000313" key="9">
    <source>
        <dbReference type="EMBL" id="MBD3108316.1"/>
    </source>
</evidence>
<evidence type="ECO:0000313" key="10">
    <source>
        <dbReference type="Proteomes" id="UP000602076"/>
    </source>
</evidence>
<comment type="caution">
    <text evidence="9">The sequence shown here is derived from an EMBL/GenBank/DDBJ whole genome shotgun (WGS) entry which is preliminary data.</text>
</comment>
<dbReference type="InterPro" id="IPR050465">
    <property type="entry name" value="UPF0194_transport"/>
</dbReference>
<dbReference type="PANTHER" id="PTHR32347">
    <property type="entry name" value="EFFLUX SYSTEM COMPONENT YKNX-RELATED"/>
    <property type="match status" value="1"/>
</dbReference>
<evidence type="ECO:0000256" key="4">
    <source>
        <dbReference type="SAM" id="Coils"/>
    </source>
</evidence>
<dbReference type="Pfam" id="PF25989">
    <property type="entry name" value="YknX_C"/>
    <property type="match status" value="1"/>
</dbReference>
<keyword evidence="5" id="KW-1133">Transmembrane helix</keyword>
<gene>
    <name evidence="9" type="ORF">IEO70_08050</name>
</gene>
<proteinExistence type="inferred from homology"/>
<dbReference type="InterPro" id="IPR058639">
    <property type="entry name" value="BSH_YknX-like"/>
</dbReference>
<evidence type="ECO:0000256" key="3">
    <source>
        <dbReference type="ARBA" id="ARBA00023054"/>
    </source>
</evidence>
<dbReference type="PANTHER" id="PTHR32347:SF14">
    <property type="entry name" value="EFFLUX SYSTEM COMPONENT YKNX-RELATED"/>
    <property type="match status" value="1"/>
</dbReference>
<dbReference type="Pfam" id="PF25990">
    <property type="entry name" value="Beta-barrel_YknX"/>
    <property type="match status" value="1"/>
</dbReference>
<dbReference type="GO" id="GO:0030313">
    <property type="term" value="C:cell envelope"/>
    <property type="evidence" value="ECO:0007669"/>
    <property type="project" value="UniProtKB-SubCell"/>
</dbReference>
<evidence type="ECO:0000256" key="5">
    <source>
        <dbReference type="SAM" id="Phobius"/>
    </source>
</evidence>
<dbReference type="AlphaFoldDB" id="A0A927CVK6"/>
<evidence type="ECO:0000256" key="1">
    <source>
        <dbReference type="ARBA" id="ARBA00004196"/>
    </source>
</evidence>
<dbReference type="Proteomes" id="UP000602076">
    <property type="component" value="Unassembled WGS sequence"/>
</dbReference>
<feature type="domain" description="YknX-like C-terminal permuted SH3-like" evidence="7">
    <location>
        <begin position="322"/>
        <end position="390"/>
    </location>
</feature>
<feature type="transmembrane region" description="Helical" evidence="5">
    <location>
        <begin position="6"/>
        <end position="26"/>
    </location>
</feature>
<sequence length="396" mass="44200">MIKKKWFWIVSVVIVGIVIGIAVFFFRSTGSGMAGTEPTEMVITVQKAKNQELTESILATGKIVPEREQKVFWEAEKGEIVEYKATENQVVKAGDPLFVYDATKINNEYNKAIRERDLLQKRSKTEQAQISEFGKRITQAQKKASDGEAEDVNQLTSEKIQMEIQYEGTKAEITSIQEQINELSKQLKDMTVVSKIDGLVVKVNQNIEKNESGANEPVVHIISNSPFKVIGSMSEFDTVKIKESQDVIIRPKVFKDREWNGVVESISQFPDSEGGSEEMYSGGGGGSVTMYPFKVAITDDTSELRQGFHVSLEIKVSGQDDVLAVPHMALTQDEEGMNIVYVLVDGLLQKRTVETGIMNDEFIEIKEGVALDELVVIMPDEGMFDGMEVTSYDEIE</sequence>
<keyword evidence="5" id="KW-0812">Transmembrane</keyword>
<dbReference type="Pfam" id="PF25984">
    <property type="entry name" value="BSH_YknX"/>
    <property type="match status" value="1"/>
</dbReference>
<protein>
    <submittedName>
        <fullName evidence="9">Efflux RND transporter periplasmic adaptor subunit</fullName>
    </submittedName>
</protein>
<dbReference type="InterPro" id="IPR058636">
    <property type="entry name" value="Beta-barrel_YknX"/>
</dbReference>
<dbReference type="RefSeq" id="WP_190997860.1">
    <property type="nucleotide sequence ID" value="NZ_JACXSI010000016.1"/>
</dbReference>
<evidence type="ECO:0000259" key="6">
    <source>
        <dbReference type="Pfam" id="PF25984"/>
    </source>
</evidence>
<evidence type="ECO:0000259" key="8">
    <source>
        <dbReference type="Pfam" id="PF25990"/>
    </source>
</evidence>
<dbReference type="Gene3D" id="2.40.50.100">
    <property type="match status" value="1"/>
</dbReference>
<reference evidence="9" key="1">
    <citation type="submission" date="2020-09" db="EMBL/GenBank/DDBJ databases">
        <title>Bacillus faecalis sp. nov., a moderately halophilic bacterium isolated from cow faeces.</title>
        <authorList>
            <person name="Jiang L."/>
            <person name="Lee J."/>
        </authorList>
    </citation>
    <scope>NUCLEOTIDE SEQUENCE</scope>
    <source>
        <strain evidence="9">AGMB 02131</strain>
    </source>
</reference>
<dbReference type="NCBIfam" id="TIGR01730">
    <property type="entry name" value="RND_mfp"/>
    <property type="match status" value="1"/>
</dbReference>
<keyword evidence="5" id="KW-0472">Membrane</keyword>
<comment type="subcellular location">
    <subcellularLocation>
        <location evidence="1">Cell envelope</location>
    </subcellularLocation>
</comment>
<organism evidence="9 10">
    <name type="scientific">Peribacillus faecalis</name>
    <dbReference type="NCBI Taxonomy" id="2772559"/>
    <lineage>
        <taxon>Bacteria</taxon>
        <taxon>Bacillati</taxon>
        <taxon>Bacillota</taxon>
        <taxon>Bacilli</taxon>
        <taxon>Bacillales</taxon>
        <taxon>Bacillaceae</taxon>
        <taxon>Peribacillus</taxon>
    </lineage>
</organism>
<dbReference type="GO" id="GO:0016020">
    <property type="term" value="C:membrane"/>
    <property type="evidence" value="ECO:0007669"/>
    <property type="project" value="InterPro"/>
</dbReference>
<comment type="similarity">
    <text evidence="2">Belongs to the membrane fusion protein (MFP) (TC 8.A.1) family.</text>
</comment>
<keyword evidence="3 4" id="KW-0175">Coiled coil</keyword>
<dbReference type="Gene3D" id="2.40.30.170">
    <property type="match status" value="1"/>
</dbReference>
<feature type="domain" description="YknX-like beta-barrel" evidence="8">
    <location>
        <begin position="227"/>
        <end position="314"/>
    </location>
</feature>
<dbReference type="InterPro" id="IPR006143">
    <property type="entry name" value="RND_pump_MFP"/>
</dbReference>
<feature type="coiled-coil region" evidence="4">
    <location>
        <begin position="152"/>
        <end position="193"/>
    </location>
</feature>
<evidence type="ECO:0000259" key="7">
    <source>
        <dbReference type="Pfam" id="PF25989"/>
    </source>
</evidence>
<dbReference type="GO" id="GO:0022857">
    <property type="term" value="F:transmembrane transporter activity"/>
    <property type="evidence" value="ECO:0007669"/>
    <property type="project" value="InterPro"/>
</dbReference>
<dbReference type="Gene3D" id="1.10.287.470">
    <property type="entry name" value="Helix hairpin bin"/>
    <property type="match status" value="1"/>
</dbReference>
<feature type="domain" description="YknX-like barrel-sandwich hybrid" evidence="6">
    <location>
        <begin position="69"/>
        <end position="221"/>
    </location>
</feature>
<dbReference type="InterPro" id="IPR058637">
    <property type="entry name" value="YknX-like_C"/>
</dbReference>
<name>A0A927CVK6_9BACI</name>
<accession>A0A927CVK6</accession>
<dbReference type="Gene3D" id="2.40.420.20">
    <property type="match status" value="1"/>
</dbReference>